<feature type="transmembrane region" description="Helical" evidence="1">
    <location>
        <begin position="138"/>
        <end position="155"/>
    </location>
</feature>
<feature type="transmembrane region" description="Helical" evidence="1">
    <location>
        <begin position="381"/>
        <end position="400"/>
    </location>
</feature>
<keyword evidence="1" id="KW-0472">Membrane</keyword>
<feature type="transmembrane region" description="Helical" evidence="1">
    <location>
        <begin position="6"/>
        <end position="22"/>
    </location>
</feature>
<feature type="transmembrane region" description="Helical" evidence="1">
    <location>
        <begin position="53"/>
        <end position="70"/>
    </location>
</feature>
<evidence type="ECO:0000256" key="1">
    <source>
        <dbReference type="SAM" id="Phobius"/>
    </source>
</evidence>
<dbReference type="EMBL" id="JAZBJM010000002">
    <property type="protein sequence ID" value="MEM0517511.1"/>
    <property type="molecule type" value="Genomic_DNA"/>
</dbReference>
<feature type="transmembrane region" description="Helical" evidence="1">
    <location>
        <begin position="186"/>
        <end position="204"/>
    </location>
</feature>
<dbReference type="Proteomes" id="UP001390963">
    <property type="component" value="Unassembled WGS sequence"/>
</dbReference>
<dbReference type="Pfam" id="PF13687">
    <property type="entry name" value="DUF4153"/>
    <property type="match status" value="1"/>
</dbReference>
<feature type="transmembrane region" description="Helical" evidence="1">
    <location>
        <begin position="288"/>
        <end position="308"/>
    </location>
</feature>
<organism evidence="2 4">
    <name type="scientific">Aequorivita flava</name>
    <dbReference type="NCBI Taxonomy" id="3114371"/>
    <lineage>
        <taxon>Bacteria</taxon>
        <taxon>Pseudomonadati</taxon>
        <taxon>Bacteroidota</taxon>
        <taxon>Flavobacteriia</taxon>
        <taxon>Flavobacteriales</taxon>
        <taxon>Flavobacteriaceae</taxon>
        <taxon>Aequorivita</taxon>
    </lineage>
</organism>
<comment type="caution">
    <text evidence="2">The sequence shown here is derived from an EMBL/GenBank/DDBJ whole genome shotgun (WGS) entry which is preliminary data.</text>
</comment>
<keyword evidence="1" id="KW-0812">Transmembrane</keyword>
<feature type="transmembrane region" description="Helical" evidence="1">
    <location>
        <begin position="349"/>
        <end position="369"/>
    </location>
</feature>
<feature type="transmembrane region" description="Helical" evidence="1">
    <location>
        <begin position="29"/>
        <end position="47"/>
    </location>
</feature>
<feature type="transmembrane region" description="Helical" evidence="1">
    <location>
        <begin position="246"/>
        <end position="268"/>
    </location>
</feature>
<evidence type="ECO:0000313" key="2">
    <source>
        <dbReference type="EMBL" id="MEM0517511.1"/>
    </source>
</evidence>
<evidence type="ECO:0000313" key="4">
    <source>
        <dbReference type="Proteomes" id="UP001388259"/>
    </source>
</evidence>
<dbReference type="RefSeq" id="WP_342686784.1">
    <property type="nucleotide sequence ID" value="NZ_JAZBJM010000002.1"/>
</dbReference>
<dbReference type="InterPro" id="IPR025291">
    <property type="entry name" value="DUF4153"/>
</dbReference>
<evidence type="ECO:0000313" key="3">
    <source>
        <dbReference type="EMBL" id="MEM0572683.1"/>
    </source>
</evidence>
<evidence type="ECO:0000313" key="5">
    <source>
        <dbReference type="Proteomes" id="UP001390963"/>
    </source>
</evidence>
<feature type="transmembrane region" description="Helical" evidence="1">
    <location>
        <begin position="320"/>
        <end position="343"/>
    </location>
</feature>
<dbReference type="AlphaFoldDB" id="A0AB35YQ94"/>
<name>A0AB35YQ94_9FLAO</name>
<dbReference type="EMBL" id="JBANCF010000002">
    <property type="protein sequence ID" value="MEM0572683.1"/>
    <property type="molecule type" value="Genomic_DNA"/>
</dbReference>
<keyword evidence="5" id="KW-1185">Reference proteome</keyword>
<protein>
    <submittedName>
        <fullName evidence="2">DUF4173 domain-containing protein</fullName>
    </submittedName>
</protein>
<gene>
    <name evidence="3" type="ORF">VZD24_04075</name>
    <name evidence="2" type="ORF">VZD85_04035</name>
</gene>
<keyword evidence="1" id="KW-1133">Transmembrane helix</keyword>
<feature type="transmembrane region" description="Helical" evidence="1">
    <location>
        <begin position="99"/>
        <end position="118"/>
    </location>
</feature>
<sequence>MLVKNLLPVAFLSAILFSILFYKQALGLNLLIFEASFVIFLFLTKQVKFSSKIQIVCSVGFLLTAIFTVITHSTFSYIIHFISLLVYVGILSYPYAKSIINIFFISIISIFQSQIEFFRSVTNSKVKGKSFGKTIWKFRIFIIPAVVIFVFVAIYKASNPIFDKLTVNLGSVFQNALDFIFSDIEFLFVLTFLLGLLISNILLFRTKSPSLGENDAKSSDLLIRNRKKNSRSFGTVSLKNELKAALFLLFILNAILLILNITDIYLVWFNFEWDGQTLKQFVHEGTYLLIFSILISIAIVLYFFRGNINFYKKNKLLKKLSYLWLFQNAILAISVGFRNYWYIEYFSLAYKRIGVVLFLILTLYGLYSVFIKIKNSKSGFYLFRTNAMAIYIILVLSSIVNGDTLIAKYNFAHADEAFLHFDYLANLSNKSLPYLDKSFSELMKIENIQKEKFAFETDFMNAKEYYQHIEFKKTVFKKEWESKGFLSWNLPEYIAYNKLFK</sequence>
<proteinExistence type="predicted"/>
<reference evidence="2 5" key="1">
    <citation type="submission" date="2024-01" db="EMBL/GenBank/DDBJ databases">
        <title>Aequorivita flavus sp. nov., isolated from deep-sea sediment.</title>
        <authorList>
            <person name="Chen X."/>
        </authorList>
    </citation>
    <scope>NUCLEOTIDE SEQUENCE</scope>
    <source>
        <strain evidence="2">MCCC 1A16923</strain>
        <strain evidence="3 5">MCCC 1A16935</strain>
    </source>
</reference>
<accession>A0AB35YQ94</accession>
<dbReference type="Proteomes" id="UP001388259">
    <property type="component" value="Unassembled WGS sequence"/>
</dbReference>